<proteinExistence type="predicted"/>
<evidence type="ECO:0008006" key="3">
    <source>
        <dbReference type="Google" id="ProtNLM"/>
    </source>
</evidence>
<dbReference type="InParanoid" id="A0A074YSS8"/>
<reference evidence="1 2" key="1">
    <citation type="journal article" date="2014" name="BMC Genomics">
        <title>Genome sequencing of four Aureobasidium pullulans varieties: biotechnological potential, stress tolerance, and description of new species.</title>
        <authorList>
            <person name="Gostin Ar C."/>
            <person name="Ohm R.A."/>
            <person name="Kogej T."/>
            <person name="Sonjak S."/>
            <person name="Turk M."/>
            <person name="Zajc J."/>
            <person name="Zalar P."/>
            <person name="Grube M."/>
            <person name="Sun H."/>
            <person name="Han J."/>
            <person name="Sharma A."/>
            <person name="Chiniquy J."/>
            <person name="Ngan C.Y."/>
            <person name="Lipzen A."/>
            <person name="Barry K."/>
            <person name="Grigoriev I.V."/>
            <person name="Gunde-Cimerman N."/>
        </authorList>
    </citation>
    <scope>NUCLEOTIDE SEQUENCE [LARGE SCALE GENOMIC DNA]</scope>
    <source>
        <strain evidence="1 2">EXF-2481</strain>
    </source>
</reference>
<accession>A0A074YSS8</accession>
<dbReference type="OrthoDB" id="5279008at2759"/>
<dbReference type="RefSeq" id="XP_013349333.1">
    <property type="nucleotide sequence ID" value="XM_013493879.1"/>
</dbReference>
<organism evidence="1 2">
    <name type="scientific">Aureobasidium subglaciale (strain EXF-2481)</name>
    <name type="common">Aureobasidium pullulans var. subglaciale</name>
    <dbReference type="NCBI Taxonomy" id="1043005"/>
    <lineage>
        <taxon>Eukaryota</taxon>
        <taxon>Fungi</taxon>
        <taxon>Dikarya</taxon>
        <taxon>Ascomycota</taxon>
        <taxon>Pezizomycotina</taxon>
        <taxon>Dothideomycetes</taxon>
        <taxon>Dothideomycetidae</taxon>
        <taxon>Dothideales</taxon>
        <taxon>Saccotheciaceae</taxon>
        <taxon>Aureobasidium</taxon>
    </lineage>
</organism>
<dbReference type="HOGENOM" id="CLU_052675_0_0_1"/>
<evidence type="ECO:0000313" key="1">
    <source>
        <dbReference type="EMBL" id="KER00824.1"/>
    </source>
</evidence>
<dbReference type="GeneID" id="25362196"/>
<dbReference type="EMBL" id="KL584749">
    <property type="protein sequence ID" value="KER00824.1"/>
    <property type="molecule type" value="Genomic_DNA"/>
</dbReference>
<sequence length="422" mass="47345">MTNLLSCPLEVLVIIASAIDPDDLPSFRLANSRLCECSIDFFAEQLIDRRFVLSPYSLQGLVDLTAHPVFGPRVRSVALAAHQLKPEHDTCHDGHSREAAAKQSRFIDTGHHVRMLSDALSNLDRYHVIPTLGVFQDISDTPATGGTIQWRHMGYGYDELYTTEPVRFRVQSVPEDVIDAWLSASDHAGIPIKRFLVHLGWYKETETAPRWNITKQDKLDHQIRKLLLNESDSELGRPIINIKPGIDLTIAFETGHTAPLSVLDIKDADRSLRLLAVSVSSHEGGKPALDDHTFGTLAEAVYQEHFRSITIEHCFVDSTLIGLLRAHARTLRHLDLDCNNYIEGPASRGIDLLTFMYNELTLDSLRIKCIAFIDGDARTIERRVEYGFLWHGSDINHGLVGLISSLLERPPDPSDDLTMIYS</sequence>
<dbReference type="STRING" id="1043005.A0A074YSS8"/>
<dbReference type="AlphaFoldDB" id="A0A074YSS8"/>
<evidence type="ECO:0000313" key="2">
    <source>
        <dbReference type="Proteomes" id="UP000030641"/>
    </source>
</evidence>
<protein>
    <recommendedName>
        <fullName evidence="3">F-box domain-containing protein</fullName>
    </recommendedName>
</protein>
<dbReference type="Proteomes" id="UP000030641">
    <property type="component" value="Unassembled WGS sequence"/>
</dbReference>
<name>A0A074YSS8_AURSE</name>
<gene>
    <name evidence="1" type="ORF">AUEXF2481DRAFT_161409</name>
</gene>
<keyword evidence="2" id="KW-1185">Reference proteome</keyword>